<reference evidence="1 2" key="1">
    <citation type="journal article" date="2020" name="Nature">
        <title>Six reference-quality genomes reveal evolution of bat adaptations.</title>
        <authorList>
            <person name="Jebb D."/>
            <person name="Huang Z."/>
            <person name="Pippel M."/>
            <person name="Hughes G.M."/>
            <person name="Lavrichenko K."/>
            <person name="Devanna P."/>
            <person name="Winkler S."/>
            <person name="Jermiin L.S."/>
            <person name="Skirmuntt E.C."/>
            <person name="Katzourakis A."/>
            <person name="Burkitt-Gray L."/>
            <person name="Ray D.A."/>
            <person name="Sullivan K.A.M."/>
            <person name="Roscito J.G."/>
            <person name="Kirilenko B.M."/>
            <person name="Davalos L.M."/>
            <person name="Corthals A.P."/>
            <person name="Power M.L."/>
            <person name="Jones G."/>
            <person name="Ransome R.D."/>
            <person name="Dechmann D.K.N."/>
            <person name="Locatelli A.G."/>
            <person name="Puechmaille S.J."/>
            <person name="Fedrigo O."/>
            <person name="Jarvis E.D."/>
            <person name="Hiller M."/>
            <person name="Vernes S.C."/>
            <person name="Myers E.W."/>
            <person name="Teeling E.C."/>
        </authorList>
    </citation>
    <scope>NUCLEOTIDE SEQUENCE [LARGE SCALE GENOMIC DNA]</scope>
    <source>
        <strain evidence="1">Bat1K_MPI-CBG_1</strain>
    </source>
</reference>
<dbReference type="AlphaFoldDB" id="A0A834F0H7"/>
<name>A0A834F0H7_9CHIR</name>
<proteinExistence type="predicted"/>
<gene>
    <name evidence="1" type="ORF">HJG60_018584</name>
</gene>
<dbReference type="Proteomes" id="UP000664940">
    <property type="component" value="Unassembled WGS sequence"/>
</dbReference>
<evidence type="ECO:0000313" key="1">
    <source>
        <dbReference type="EMBL" id="KAF6133222.1"/>
    </source>
</evidence>
<evidence type="ECO:0000313" key="2">
    <source>
        <dbReference type="Proteomes" id="UP000664940"/>
    </source>
</evidence>
<accession>A0A834F0H7</accession>
<comment type="caution">
    <text evidence="1">The sequence shown here is derived from an EMBL/GenBank/DDBJ whole genome shotgun (WGS) entry which is preliminary data.</text>
</comment>
<protein>
    <submittedName>
        <fullName evidence="1">TBC1 domain family member 14</fullName>
    </submittedName>
</protein>
<organism evidence="1 2">
    <name type="scientific">Phyllostomus discolor</name>
    <name type="common">pale spear-nosed bat</name>
    <dbReference type="NCBI Taxonomy" id="89673"/>
    <lineage>
        <taxon>Eukaryota</taxon>
        <taxon>Metazoa</taxon>
        <taxon>Chordata</taxon>
        <taxon>Craniata</taxon>
        <taxon>Vertebrata</taxon>
        <taxon>Euteleostomi</taxon>
        <taxon>Mammalia</taxon>
        <taxon>Eutheria</taxon>
        <taxon>Laurasiatheria</taxon>
        <taxon>Chiroptera</taxon>
        <taxon>Yangochiroptera</taxon>
        <taxon>Phyllostomidae</taxon>
        <taxon>Phyllostominae</taxon>
        <taxon>Phyllostomus</taxon>
    </lineage>
</organism>
<sequence>MPGFQRRTEKLAWSSLNWTFLGHSLTSASSSKAARTTTRCTVFWALTLVTDRMWAMSRACPSSPQC</sequence>
<dbReference type="EMBL" id="JABVXQ010000001">
    <property type="protein sequence ID" value="KAF6133222.1"/>
    <property type="molecule type" value="Genomic_DNA"/>
</dbReference>